<dbReference type="RefSeq" id="WP_284054533.1">
    <property type="nucleotide sequence ID" value="NZ_JAGRQC010000003.1"/>
</dbReference>
<dbReference type="Proteomes" id="UP000676996">
    <property type="component" value="Unassembled WGS sequence"/>
</dbReference>
<evidence type="ECO:0000313" key="4">
    <source>
        <dbReference type="Proteomes" id="UP000676996"/>
    </source>
</evidence>
<evidence type="ECO:0000256" key="1">
    <source>
        <dbReference type="SAM" id="SignalP"/>
    </source>
</evidence>
<dbReference type="InterPro" id="IPR021255">
    <property type="entry name" value="DUF2807"/>
</dbReference>
<accession>A0A8T4IGZ1</accession>
<proteinExistence type="predicted"/>
<keyword evidence="1" id="KW-0732">Signal</keyword>
<dbReference type="AlphaFoldDB" id="A0A8T4IGZ1"/>
<evidence type="ECO:0000259" key="2">
    <source>
        <dbReference type="Pfam" id="PF10988"/>
    </source>
</evidence>
<reference evidence="3" key="1">
    <citation type="submission" date="2021-04" db="EMBL/GenBank/DDBJ databases">
        <title>Ouciella asimina sp. nov., isolated from the surface seawater in the hydrothermal field of Okinawa Trough.</title>
        <authorList>
            <person name="Shuang W."/>
        </authorList>
    </citation>
    <scope>NUCLEOTIDE SEQUENCE</scope>
    <source>
        <strain evidence="3">LXI357</strain>
    </source>
</reference>
<gene>
    <name evidence="3" type="ORF">J7S20_12360</name>
</gene>
<feature type="chain" id="PRO_5035872697" evidence="1">
    <location>
        <begin position="21"/>
        <end position="232"/>
    </location>
</feature>
<name>A0A8T4IGZ1_9SPHN</name>
<feature type="signal peptide" evidence="1">
    <location>
        <begin position="1"/>
        <end position="20"/>
    </location>
</feature>
<dbReference type="Pfam" id="PF10988">
    <property type="entry name" value="DUF2807"/>
    <property type="match status" value="1"/>
</dbReference>
<evidence type="ECO:0000313" key="3">
    <source>
        <dbReference type="EMBL" id="MBR0553302.1"/>
    </source>
</evidence>
<dbReference type="EMBL" id="JAGRQC010000003">
    <property type="protein sequence ID" value="MBR0553302.1"/>
    <property type="molecule type" value="Genomic_DNA"/>
</dbReference>
<dbReference type="Gene3D" id="2.160.20.120">
    <property type="match status" value="1"/>
</dbReference>
<sequence>MPIRLLLAALLLLVPASAGARDRTIMLSTFDSIRVDGPFEVHLTTGSGSGATVSGDVRAIEAVDVHVEGRTLIVAPSLNQWGGWPGERHQPPVITATTPEVHAASVIGGGTLDLDMLTGQSVALTVTGSGRLNIGKVDADQLTAVLAGSGALALSGKVHQARFTNSGTGSIDAADLVVSDLTVSSDGPGQSDFHAERSANITATGLGSITVTGNASCTIRGPGPVHCDRMER</sequence>
<organism evidence="3 4">
    <name type="scientific">Stakelama marina</name>
    <dbReference type="NCBI Taxonomy" id="2826939"/>
    <lineage>
        <taxon>Bacteria</taxon>
        <taxon>Pseudomonadati</taxon>
        <taxon>Pseudomonadota</taxon>
        <taxon>Alphaproteobacteria</taxon>
        <taxon>Sphingomonadales</taxon>
        <taxon>Sphingomonadaceae</taxon>
        <taxon>Stakelama</taxon>
    </lineage>
</organism>
<protein>
    <submittedName>
        <fullName evidence="3">DUF2807 domain-containing protein</fullName>
    </submittedName>
</protein>
<feature type="domain" description="Putative auto-transporter adhesin head GIN" evidence="2">
    <location>
        <begin position="30"/>
        <end position="215"/>
    </location>
</feature>
<keyword evidence="4" id="KW-1185">Reference proteome</keyword>
<comment type="caution">
    <text evidence="3">The sequence shown here is derived from an EMBL/GenBank/DDBJ whole genome shotgun (WGS) entry which is preliminary data.</text>
</comment>